<gene>
    <name evidence="1" type="ORF">BJ987_002795</name>
</gene>
<evidence type="ECO:0000313" key="2">
    <source>
        <dbReference type="Proteomes" id="UP001519325"/>
    </source>
</evidence>
<reference evidence="1 2" key="1">
    <citation type="submission" date="2021-03" db="EMBL/GenBank/DDBJ databases">
        <title>Sequencing the genomes of 1000 actinobacteria strains.</title>
        <authorList>
            <person name="Klenk H.-P."/>
        </authorList>
    </citation>
    <scope>NUCLEOTIDE SEQUENCE [LARGE SCALE GENOMIC DNA]</scope>
    <source>
        <strain evidence="1 2">DSM 45516</strain>
    </source>
</reference>
<name>A0ABS4QFM3_9NOCA</name>
<comment type="caution">
    <text evidence="1">The sequence shown here is derived from an EMBL/GenBank/DDBJ whole genome shotgun (WGS) entry which is preliminary data.</text>
</comment>
<evidence type="ECO:0008006" key="3">
    <source>
        <dbReference type="Google" id="ProtNLM"/>
    </source>
</evidence>
<evidence type="ECO:0000313" key="1">
    <source>
        <dbReference type="EMBL" id="MBP2189894.1"/>
    </source>
</evidence>
<proteinExistence type="predicted"/>
<organism evidence="1 2">
    <name type="scientific">Nocardia goodfellowii</name>
    <dbReference type="NCBI Taxonomy" id="882446"/>
    <lineage>
        <taxon>Bacteria</taxon>
        <taxon>Bacillati</taxon>
        <taxon>Actinomycetota</taxon>
        <taxon>Actinomycetes</taxon>
        <taxon>Mycobacteriales</taxon>
        <taxon>Nocardiaceae</taxon>
        <taxon>Nocardia</taxon>
    </lineage>
</organism>
<dbReference type="RefSeq" id="WP_209889256.1">
    <property type="nucleotide sequence ID" value="NZ_JAGGMR010000001.1"/>
</dbReference>
<sequence>MRDQSELAGRLRVTIEAADPAHRSLIVRWTPADAETARSRFEYARLFVAAVGDPQRTYLDIVDGKPWAAVRLPDTLAVGAYVIEVDAYGSASWGDGRLEARGRSDPFPIGSIEPVG</sequence>
<accession>A0ABS4QFM3</accession>
<keyword evidence="2" id="KW-1185">Reference proteome</keyword>
<dbReference type="EMBL" id="JAGGMR010000001">
    <property type="protein sequence ID" value="MBP2189894.1"/>
    <property type="molecule type" value="Genomic_DNA"/>
</dbReference>
<protein>
    <recommendedName>
        <fullName evidence="3">Fibronectin type III domain-containing protein</fullName>
    </recommendedName>
</protein>
<dbReference type="Proteomes" id="UP001519325">
    <property type="component" value="Unassembled WGS sequence"/>
</dbReference>